<protein>
    <submittedName>
        <fullName evidence="2">SDR family oxidoreductase</fullName>
    </submittedName>
</protein>
<evidence type="ECO:0000259" key="1">
    <source>
        <dbReference type="Pfam" id="PF01370"/>
    </source>
</evidence>
<organism evidence="2 3">
    <name type="scientific">Fusobacterium nucleatum</name>
    <dbReference type="NCBI Taxonomy" id="851"/>
    <lineage>
        <taxon>Bacteria</taxon>
        <taxon>Fusobacteriati</taxon>
        <taxon>Fusobacteriota</taxon>
        <taxon>Fusobacteriia</taxon>
        <taxon>Fusobacteriales</taxon>
        <taxon>Fusobacteriaceae</taxon>
        <taxon>Fusobacterium</taxon>
    </lineage>
</organism>
<dbReference type="PANTHER" id="PTHR43245">
    <property type="entry name" value="BIFUNCTIONAL POLYMYXIN RESISTANCE PROTEIN ARNA"/>
    <property type="match status" value="1"/>
</dbReference>
<dbReference type="Proteomes" id="UP001214996">
    <property type="component" value="Chromosome"/>
</dbReference>
<name>A0AAX3MA81_FUSNU</name>
<accession>A0AAX3MA81</accession>
<evidence type="ECO:0000313" key="2">
    <source>
        <dbReference type="EMBL" id="WDA43787.1"/>
    </source>
</evidence>
<dbReference type="InterPro" id="IPR036291">
    <property type="entry name" value="NAD(P)-bd_dom_sf"/>
</dbReference>
<gene>
    <name evidence="2" type="ORF">PSR69_08900</name>
</gene>
<dbReference type="Gene3D" id="3.90.25.10">
    <property type="entry name" value="UDP-galactose 4-epimerase, domain 1"/>
    <property type="match status" value="1"/>
</dbReference>
<feature type="domain" description="NAD-dependent epimerase/dehydratase" evidence="1">
    <location>
        <begin position="14"/>
        <end position="252"/>
    </location>
</feature>
<dbReference type="InterPro" id="IPR001509">
    <property type="entry name" value="Epimerase_deHydtase"/>
</dbReference>
<dbReference type="InterPro" id="IPR050177">
    <property type="entry name" value="Lipid_A_modif_metabolic_enz"/>
</dbReference>
<proteinExistence type="predicted"/>
<dbReference type="RefSeq" id="WP_273833271.1">
    <property type="nucleotide sequence ID" value="NZ_CP117525.1"/>
</dbReference>
<dbReference type="AlphaFoldDB" id="A0AAX3MA81"/>
<dbReference type="PRINTS" id="PR01713">
    <property type="entry name" value="NUCEPIMERASE"/>
</dbReference>
<dbReference type="PANTHER" id="PTHR43245:SF13">
    <property type="entry name" value="UDP-D-APIOSE_UDP-D-XYLOSE SYNTHASE 2"/>
    <property type="match status" value="1"/>
</dbReference>
<dbReference type="Gene3D" id="3.40.50.720">
    <property type="entry name" value="NAD(P)-binding Rossmann-like Domain"/>
    <property type="match status" value="1"/>
</dbReference>
<dbReference type="CDD" id="cd05256">
    <property type="entry name" value="UDP_AE_SDR_e"/>
    <property type="match status" value="1"/>
</dbReference>
<dbReference type="EMBL" id="CP117525">
    <property type="protein sequence ID" value="WDA43787.1"/>
    <property type="molecule type" value="Genomic_DNA"/>
</dbReference>
<reference evidence="2" key="1">
    <citation type="submission" date="2023-02" db="EMBL/GenBank/DDBJ databases">
        <title>Pan-genomic study of Fusobacterium nucleatum reveals the distribution of pathogenic genes and functional clusters at subspecies and strain levels.</title>
        <authorList>
            <person name="Feng Q."/>
            <person name="Sun T."/>
        </authorList>
    </citation>
    <scope>NUCLEOTIDE SEQUENCE</scope>
    <source>
        <strain evidence="2">FNV</strain>
    </source>
</reference>
<dbReference type="SUPFAM" id="SSF51735">
    <property type="entry name" value="NAD(P)-binding Rossmann-fold domains"/>
    <property type="match status" value="1"/>
</dbReference>
<evidence type="ECO:0000313" key="3">
    <source>
        <dbReference type="Proteomes" id="UP001214996"/>
    </source>
</evidence>
<dbReference type="Pfam" id="PF01370">
    <property type="entry name" value="Epimerase"/>
    <property type="match status" value="1"/>
</dbReference>
<sequence length="323" mass="36747">MKKSIIFSPNTKFLVTGGAGFIGSNIVEKILELNCKVRVLDNFSTGKKKNIENFLQNSNFELIEGDIRDIEVCRKACQDIDYVLHQAAWGSVPRSIEMPLVYEEINIKGHLNMMEAARENRVKKFVYASSSAIYGDSPILPKKEGIEGRVLSPYALTKKVNEEYADLYFRLYGLETIGMRYFNVFGKKQDPDGAYAAVIPKFVKQLLNNERPQINGDGETSRDFTYVDNVVEANLKACLANKSASGKTFNIAYGGRETLNDLYRKLCQLLSKNIEPIYKEERKGDIRHSNADISKAKEYLGYDPKYSMEKGLEFTIDWYKDNL</sequence>